<evidence type="ECO:0000313" key="2">
    <source>
        <dbReference type="EMBL" id="CAI2382527.1"/>
    </source>
</evidence>
<accession>A0AAD1Y0N8</accession>
<dbReference type="Proteomes" id="UP001295684">
    <property type="component" value="Unassembled WGS sequence"/>
</dbReference>
<feature type="compositionally biased region" description="Polar residues" evidence="1">
    <location>
        <begin position="20"/>
        <end position="31"/>
    </location>
</feature>
<dbReference type="AlphaFoldDB" id="A0AAD1Y0N8"/>
<feature type="compositionally biased region" description="Basic residues" evidence="1">
    <location>
        <begin position="115"/>
        <end position="132"/>
    </location>
</feature>
<feature type="compositionally biased region" description="Basic and acidic residues" evidence="1">
    <location>
        <begin position="165"/>
        <end position="177"/>
    </location>
</feature>
<comment type="caution">
    <text evidence="2">The sequence shown here is derived from an EMBL/GenBank/DDBJ whole genome shotgun (WGS) entry which is preliminary data.</text>
</comment>
<keyword evidence="3" id="KW-1185">Reference proteome</keyword>
<evidence type="ECO:0000256" key="1">
    <source>
        <dbReference type="SAM" id="MobiDB-lite"/>
    </source>
</evidence>
<reference evidence="2" key="1">
    <citation type="submission" date="2023-07" db="EMBL/GenBank/DDBJ databases">
        <authorList>
            <consortium name="AG Swart"/>
            <person name="Singh M."/>
            <person name="Singh A."/>
            <person name="Seah K."/>
            <person name="Emmerich C."/>
        </authorList>
    </citation>
    <scope>NUCLEOTIDE SEQUENCE</scope>
    <source>
        <strain evidence="2">DP1</strain>
    </source>
</reference>
<feature type="compositionally biased region" description="Polar residues" evidence="1">
    <location>
        <begin position="202"/>
        <end position="217"/>
    </location>
</feature>
<feature type="region of interest" description="Disordered" evidence="1">
    <location>
        <begin position="20"/>
        <end position="49"/>
    </location>
</feature>
<sequence>MKPQRPLSGYLPRSYHQRCSTAMNDPLNNFRRSQDEQYKKKRRMNKEKNSTRFALLGTKKELTNGNREEAHLEKSMNNLRMRSSYSSGFGATTQSFFATTHATTKAPLESPNGKSKTKMSLKVLKPKPRKSCKNMSSKVLNPKNEETRVSNDNSPSLVVFEEPESSSKHSKCDELRLPIKKKKTIKHSNDIVADSNSHRSENQPSSEINSNRTNNRNMLRESYNKMPRMSKIERNVTRCLKPALKKRKVKKIKKPPLVPKNPLWTEIKLKDDLKYICRLNNHLTNEEINERTAFQSSHRISCNTFVVNKQIKIPNVLARDVYEKVVYDVVRREQENKDQKDKEKQKEDPQKSKNKLTKAEMQMLNVLIPKNKRKDKDKKSVQLESSNNEISKKHLGLSKYEDWYEVLFSLSST</sequence>
<name>A0AAD1Y0N8_EUPCR</name>
<feature type="region of interest" description="Disordered" evidence="1">
    <location>
        <begin position="334"/>
        <end position="388"/>
    </location>
</feature>
<evidence type="ECO:0000313" key="3">
    <source>
        <dbReference type="Proteomes" id="UP001295684"/>
    </source>
</evidence>
<dbReference type="EMBL" id="CAMPGE010024706">
    <property type="protein sequence ID" value="CAI2382527.1"/>
    <property type="molecule type" value="Genomic_DNA"/>
</dbReference>
<proteinExistence type="predicted"/>
<protein>
    <submittedName>
        <fullName evidence="2">Uncharacterized protein</fullName>
    </submittedName>
</protein>
<feature type="region of interest" description="Disordered" evidence="1">
    <location>
        <begin position="102"/>
        <end position="217"/>
    </location>
</feature>
<gene>
    <name evidence="2" type="ORF">ECRASSUSDP1_LOCUS24002</name>
</gene>
<organism evidence="2 3">
    <name type="scientific">Euplotes crassus</name>
    <dbReference type="NCBI Taxonomy" id="5936"/>
    <lineage>
        <taxon>Eukaryota</taxon>
        <taxon>Sar</taxon>
        <taxon>Alveolata</taxon>
        <taxon>Ciliophora</taxon>
        <taxon>Intramacronucleata</taxon>
        <taxon>Spirotrichea</taxon>
        <taxon>Hypotrichia</taxon>
        <taxon>Euplotida</taxon>
        <taxon>Euplotidae</taxon>
        <taxon>Moneuplotes</taxon>
    </lineage>
</organism>
<feature type="compositionally biased region" description="Basic and acidic residues" evidence="1">
    <location>
        <begin position="334"/>
        <end position="351"/>
    </location>
</feature>